<dbReference type="PANTHER" id="PTHR43333:SF1">
    <property type="entry name" value="D-ISOMER SPECIFIC 2-HYDROXYACID DEHYDROGENASE NAD-BINDING DOMAIN-CONTAINING PROTEIN"/>
    <property type="match status" value="1"/>
</dbReference>
<name>A0A0R2FD82_9LACO</name>
<evidence type="ECO:0000256" key="2">
    <source>
        <dbReference type="ARBA" id="ARBA00023027"/>
    </source>
</evidence>
<dbReference type="AlphaFoldDB" id="A0A0R2FD82"/>
<dbReference type="SUPFAM" id="SSF52283">
    <property type="entry name" value="Formate/glycerate dehydrogenase catalytic domain-like"/>
    <property type="match status" value="1"/>
</dbReference>
<protein>
    <submittedName>
        <fullName evidence="4">Phosphoglycerate dehydrogenase related enzyme</fullName>
    </submittedName>
</protein>
<dbReference type="OrthoDB" id="9805416at2"/>
<evidence type="ECO:0000259" key="3">
    <source>
        <dbReference type="Pfam" id="PF02826"/>
    </source>
</evidence>
<keyword evidence="1" id="KW-0560">Oxidoreductase</keyword>
<dbReference type="PATRIC" id="fig|1423730.4.peg.411"/>
<gene>
    <name evidence="4" type="ORF">FC75_GL000392</name>
</gene>
<dbReference type="EMBL" id="AYZJ01000010">
    <property type="protein sequence ID" value="KRN25478.1"/>
    <property type="molecule type" value="Genomic_DNA"/>
</dbReference>
<dbReference type="Gene3D" id="3.40.50.720">
    <property type="entry name" value="NAD(P)-binding Rossmann-like Domain"/>
    <property type="match status" value="2"/>
</dbReference>
<keyword evidence="5" id="KW-1185">Reference proteome</keyword>
<comment type="caution">
    <text evidence="4">The sequence shown here is derived from an EMBL/GenBank/DDBJ whole genome shotgun (WGS) entry which is preliminary data.</text>
</comment>
<dbReference type="Proteomes" id="UP000050865">
    <property type="component" value="Unassembled WGS sequence"/>
</dbReference>
<dbReference type="InterPro" id="IPR036291">
    <property type="entry name" value="NAD(P)-bd_dom_sf"/>
</dbReference>
<proteinExistence type="predicted"/>
<evidence type="ECO:0000256" key="1">
    <source>
        <dbReference type="ARBA" id="ARBA00023002"/>
    </source>
</evidence>
<dbReference type="Pfam" id="PF02826">
    <property type="entry name" value="2-Hacid_dh_C"/>
    <property type="match status" value="1"/>
</dbReference>
<dbReference type="PANTHER" id="PTHR43333">
    <property type="entry name" value="2-HACID_DH_C DOMAIN-CONTAINING PROTEIN"/>
    <property type="match status" value="1"/>
</dbReference>
<accession>A0A0R2FD82</accession>
<dbReference type="SUPFAM" id="SSF51735">
    <property type="entry name" value="NAD(P)-binding Rossmann-fold domains"/>
    <property type="match status" value="1"/>
</dbReference>
<dbReference type="InterPro" id="IPR006140">
    <property type="entry name" value="D-isomer_DH_NAD-bd"/>
</dbReference>
<organism evidence="4 5">
    <name type="scientific">Lacticaseibacillus camelliae DSM 22697 = JCM 13995</name>
    <dbReference type="NCBI Taxonomy" id="1423730"/>
    <lineage>
        <taxon>Bacteria</taxon>
        <taxon>Bacillati</taxon>
        <taxon>Bacillota</taxon>
        <taxon>Bacilli</taxon>
        <taxon>Lactobacillales</taxon>
        <taxon>Lactobacillaceae</taxon>
        <taxon>Lacticaseibacillus</taxon>
    </lineage>
</organism>
<dbReference type="GO" id="GO:0016616">
    <property type="term" value="F:oxidoreductase activity, acting on the CH-OH group of donors, NAD or NADP as acceptor"/>
    <property type="evidence" value="ECO:0007669"/>
    <property type="project" value="InterPro"/>
</dbReference>
<reference evidence="4 5" key="1">
    <citation type="journal article" date="2015" name="Genome Announc.">
        <title>Expanding the biotechnology potential of lactobacilli through comparative genomics of 213 strains and associated genera.</title>
        <authorList>
            <person name="Sun Z."/>
            <person name="Harris H.M."/>
            <person name="McCann A."/>
            <person name="Guo C."/>
            <person name="Argimon S."/>
            <person name="Zhang W."/>
            <person name="Yang X."/>
            <person name="Jeffery I.B."/>
            <person name="Cooney J.C."/>
            <person name="Kagawa T.F."/>
            <person name="Liu W."/>
            <person name="Song Y."/>
            <person name="Salvetti E."/>
            <person name="Wrobel A."/>
            <person name="Rasinkangas P."/>
            <person name="Parkhill J."/>
            <person name="Rea M.C."/>
            <person name="O'Sullivan O."/>
            <person name="Ritari J."/>
            <person name="Douillard F.P."/>
            <person name="Paul Ross R."/>
            <person name="Yang R."/>
            <person name="Briner A.E."/>
            <person name="Felis G.E."/>
            <person name="de Vos W.M."/>
            <person name="Barrangou R."/>
            <person name="Klaenhammer T.R."/>
            <person name="Caufield P.W."/>
            <person name="Cui Y."/>
            <person name="Zhang H."/>
            <person name="O'Toole P.W."/>
        </authorList>
    </citation>
    <scope>NUCLEOTIDE SEQUENCE [LARGE SCALE GENOMIC DNA]</scope>
    <source>
        <strain evidence="4 5">DSM 22697</strain>
    </source>
</reference>
<evidence type="ECO:0000313" key="5">
    <source>
        <dbReference type="Proteomes" id="UP000050865"/>
    </source>
</evidence>
<keyword evidence="2" id="KW-0520">NAD</keyword>
<sequence>MNILTLYGLPDSAADDFAEHPDWHVISKAAFTSAQAESIDVILGWDAVGAELIAGPNHVKFVQAMSAGVDYLPLTQFQQQGIQLANTSGIHAEPIAESTLAMILAFARGLVPAARQWDNEARRPSMWLPAGKTAVIFGTGHIGRAIARRLNQQGMTVWGISRHGNAAEGFAKVGTDEQAASFAENADVLINVMPLTGATQHFFNAGFFNGLKQAPLFVNVGRGQTVDTVALRNALHAGRLSGAALDVFEQEPLPGTDSLWQEPCVLITPHISGTVPHLREAVYQIFKPNLEALAATGQIVKNRVDLTAGY</sequence>
<dbReference type="STRING" id="1423730.FC75_GL000392"/>
<feature type="domain" description="D-isomer specific 2-hydroxyacid dehydrogenase NAD-binding" evidence="3">
    <location>
        <begin position="100"/>
        <end position="272"/>
    </location>
</feature>
<evidence type="ECO:0000313" key="4">
    <source>
        <dbReference type="EMBL" id="KRN25478.1"/>
    </source>
</evidence>
<dbReference type="GO" id="GO:0051287">
    <property type="term" value="F:NAD binding"/>
    <property type="evidence" value="ECO:0007669"/>
    <property type="project" value="InterPro"/>
</dbReference>
<dbReference type="RefSeq" id="WP_082397700.1">
    <property type="nucleotide sequence ID" value="NZ_AYZJ01000010.1"/>
</dbReference>